<dbReference type="Proteomes" id="UP001226867">
    <property type="component" value="Unassembled WGS sequence"/>
</dbReference>
<dbReference type="CDD" id="cd12914">
    <property type="entry name" value="PDC1_DGC_like"/>
    <property type="match status" value="1"/>
</dbReference>
<dbReference type="CDD" id="cd01949">
    <property type="entry name" value="GGDEF"/>
    <property type="match status" value="1"/>
</dbReference>
<dbReference type="NCBIfam" id="TIGR00254">
    <property type="entry name" value="GGDEF"/>
    <property type="match status" value="1"/>
</dbReference>
<dbReference type="CDD" id="cd12915">
    <property type="entry name" value="PDC2_DGC_like"/>
    <property type="match status" value="1"/>
</dbReference>
<sequence length="508" mass="55470">MIVLGTIAVNFTLLAIMGLLILNAKADAGRLARQNADSLREAIVFSMESSLQLGAFAVNGLASDLALSDVRKLPLPVRQQMMANAVEEMADVGSLMLIDSEGNVVASARGAVPPHTNLADREYFRVHLEHADTGLHLSAPFTSRLGDQALSIALSRRMSHPDGSLSYVIVLSFDLTRFSRILAGMKNFDEAFTVIRSDGILLLREPAGPGFQVGQDVSQRANFVNVKRLGEGSFEAMSEDAAHPIFITFGRVSHFPVIVSVSRSLFSIYDSWRTWAWMVGSLAVLMSVLMTALVITLKNELRRRMRAEKMLEAQLVTDSLTGLANRRQFDEMIHREWRRAARTRERLSLLIVDVDLFKSVNDTYGHLWGDEVLRAVAHAIGESIRRPGDVAARYGGEEFAVILPGIDIAGAMTVAERIRVQIDGLRVKGPTGNAIQVTVSIGVSEVRESGHPNAIELIDAADKALYAAKEAGRNCVVQFQDKRSHDASCSFSGCCSPEVKEDGVSAPK</sequence>
<organism evidence="5 6">
    <name type="scientific">Variovorax ginsengisoli</name>
    <dbReference type="NCBI Taxonomy" id="363844"/>
    <lineage>
        <taxon>Bacteria</taxon>
        <taxon>Pseudomonadati</taxon>
        <taxon>Pseudomonadota</taxon>
        <taxon>Betaproteobacteria</taxon>
        <taxon>Burkholderiales</taxon>
        <taxon>Comamonadaceae</taxon>
        <taxon>Variovorax</taxon>
    </lineage>
</organism>
<evidence type="ECO:0000313" key="6">
    <source>
        <dbReference type="Proteomes" id="UP001226867"/>
    </source>
</evidence>
<evidence type="ECO:0000256" key="2">
    <source>
        <dbReference type="ARBA" id="ARBA00034247"/>
    </source>
</evidence>
<dbReference type="SMART" id="SM00267">
    <property type="entry name" value="GGDEF"/>
    <property type="match status" value="1"/>
</dbReference>
<keyword evidence="3" id="KW-0812">Transmembrane</keyword>
<dbReference type="InterPro" id="IPR000160">
    <property type="entry name" value="GGDEF_dom"/>
</dbReference>
<dbReference type="RefSeq" id="WP_307692221.1">
    <property type="nucleotide sequence ID" value="NZ_JAUSRO010000018.1"/>
</dbReference>
<name>A0ABT9SDP3_9BURK</name>
<keyword evidence="6" id="KW-1185">Reference proteome</keyword>
<dbReference type="PANTHER" id="PTHR45138">
    <property type="entry name" value="REGULATORY COMPONENTS OF SENSORY TRANSDUCTION SYSTEM"/>
    <property type="match status" value="1"/>
</dbReference>
<dbReference type="PANTHER" id="PTHR45138:SF9">
    <property type="entry name" value="DIGUANYLATE CYCLASE DGCM-RELATED"/>
    <property type="match status" value="1"/>
</dbReference>
<evidence type="ECO:0000256" key="1">
    <source>
        <dbReference type="ARBA" id="ARBA00012528"/>
    </source>
</evidence>
<gene>
    <name evidence="5" type="ORF">J2W36_004762</name>
</gene>
<keyword evidence="3" id="KW-1133">Transmembrane helix</keyword>
<evidence type="ECO:0000256" key="3">
    <source>
        <dbReference type="SAM" id="Phobius"/>
    </source>
</evidence>
<dbReference type="PROSITE" id="PS50887">
    <property type="entry name" value="GGDEF"/>
    <property type="match status" value="1"/>
</dbReference>
<dbReference type="EMBL" id="JAUSRO010000018">
    <property type="protein sequence ID" value="MDP9902485.1"/>
    <property type="molecule type" value="Genomic_DNA"/>
</dbReference>
<feature type="domain" description="GGDEF" evidence="4">
    <location>
        <begin position="345"/>
        <end position="481"/>
    </location>
</feature>
<comment type="catalytic activity">
    <reaction evidence="2">
        <text>2 GTP = 3',3'-c-di-GMP + 2 diphosphate</text>
        <dbReference type="Rhea" id="RHEA:24898"/>
        <dbReference type="ChEBI" id="CHEBI:33019"/>
        <dbReference type="ChEBI" id="CHEBI:37565"/>
        <dbReference type="ChEBI" id="CHEBI:58805"/>
        <dbReference type="EC" id="2.7.7.65"/>
    </reaction>
</comment>
<dbReference type="InterPro" id="IPR043128">
    <property type="entry name" value="Rev_trsase/Diguanyl_cyclase"/>
</dbReference>
<dbReference type="Gene3D" id="3.30.450.20">
    <property type="entry name" value="PAS domain"/>
    <property type="match status" value="2"/>
</dbReference>
<keyword evidence="3" id="KW-0472">Membrane</keyword>
<dbReference type="SUPFAM" id="SSF55073">
    <property type="entry name" value="Nucleotide cyclase"/>
    <property type="match status" value="1"/>
</dbReference>
<evidence type="ECO:0000259" key="4">
    <source>
        <dbReference type="PROSITE" id="PS50887"/>
    </source>
</evidence>
<proteinExistence type="predicted"/>
<dbReference type="EC" id="2.7.7.65" evidence="1"/>
<protein>
    <recommendedName>
        <fullName evidence="1">diguanylate cyclase</fullName>
        <ecNumber evidence="1">2.7.7.65</ecNumber>
    </recommendedName>
</protein>
<dbReference type="InterPro" id="IPR050469">
    <property type="entry name" value="Diguanylate_Cyclase"/>
</dbReference>
<comment type="caution">
    <text evidence="5">The sequence shown here is derived from an EMBL/GenBank/DDBJ whole genome shotgun (WGS) entry which is preliminary data.</text>
</comment>
<accession>A0ABT9SDP3</accession>
<evidence type="ECO:0000313" key="5">
    <source>
        <dbReference type="EMBL" id="MDP9902485.1"/>
    </source>
</evidence>
<feature type="transmembrane region" description="Helical" evidence="3">
    <location>
        <begin position="275"/>
        <end position="297"/>
    </location>
</feature>
<dbReference type="Gene3D" id="3.30.70.270">
    <property type="match status" value="1"/>
</dbReference>
<reference evidence="5 6" key="1">
    <citation type="submission" date="2023-07" db="EMBL/GenBank/DDBJ databases">
        <title>Sorghum-associated microbial communities from plants grown in Nebraska, USA.</title>
        <authorList>
            <person name="Schachtman D."/>
        </authorList>
    </citation>
    <scope>NUCLEOTIDE SEQUENCE [LARGE SCALE GENOMIC DNA]</scope>
    <source>
        <strain evidence="5 6">DS1607</strain>
    </source>
</reference>
<dbReference type="Pfam" id="PF00990">
    <property type="entry name" value="GGDEF"/>
    <property type="match status" value="1"/>
</dbReference>
<dbReference type="InterPro" id="IPR029787">
    <property type="entry name" value="Nucleotide_cyclase"/>
</dbReference>